<dbReference type="InterPro" id="IPR029526">
    <property type="entry name" value="PGBD"/>
</dbReference>
<dbReference type="EMBL" id="JAJSOF020000019">
    <property type="protein sequence ID" value="KAJ4438316.1"/>
    <property type="molecule type" value="Genomic_DNA"/>
</dbReference>
<evidence type="ECO:0000313" key="3">
    <source>
        <dbReference type="Proteomes" id="UP001148838"/>
    </source>
</evidence>
<gene>
    <name evidence="2" type="ORF">ANN_14258</name>
</gene>
<organism evidence="2 3">
    <name type="scientific">Periplaneta americana</name>
    <name type="common">American cockroach</name>
    <name type="synonym">Blatta americana</name>
    <dbReference type="NCBI Taxonomy" id="6978"/>
    <lineage>
        <taxon>Eukaryota</taxon>
        <taxon>Metazoa</taxon>
        <taxon>Ecdysozoa</taxon>
        <taxon>Arthropoda</taxon>
        <taxon>Hexapoda</taxon>
        <taxon>Insecta</taxon>
        <taxon>Pterygota</taxon>
        <taxon>Neoptera</taxon>
        <taxon>Polyneoptera</taxon>
        <taxon>Dictyoptera</taxon>
        <taxon>Blattodea</taxon>
        <taxon>Blattoidea</taxon>
        <taxon>Blattidae</taxon>
        <taxon>Blattinae</taxon>
        <taxon>Periplaneta</taxon>
    </lineage>
</organism>
<feature type="domain" description="PiggyBac transposable element-derived protein" evidence="1">
    <location>
        <begin position="129"/>
        <end position="235"/>
    </location>
</feature>
<accession>A0ABQ8SX58</accession>
<sequence>MPSYRMYWADATRFSPIADVMVRNRFDKLRTYFHVNDNSNMKARDDPNYDKLFKVRPFIDRTRTSFLETEPEGYNSVDELIIPFKGRSSLKQYVKNKPHKWGIKVFARAGTSGIVNCKDCTLKTDNELKKLGRGSFDFRSEAEKNAIALKWYDNKAVHLVSSYKERNPVENVKQWSVAEGKHIDIPKPKIVKKYNCFIGGVDLHDILVVLYRSNIGVKQFYLRIIFHLLDMCVVNG</sequence>
<name>A0ABQ8SX58_PERAM</name>
<dbReference type="Pfam" id="PF13843">
    <property type="entry name" value="DDE_Tnp_1_7"/>
    <property type="match status" value="2"/>
</dbReference>
<evidence type="ECO:0000313" key="2">
    <source>
        <dbReference type="EMBL" id="KAJ4438316.1"/>
    </source>
</evidence>
<proteinExistence type="predicted"/>
<keyword evidence="3" id="KW-1185">Reference proteome</keyword>
<protein>
    <recommendedName>
        <fullName evidence="1">PiggyBac transposable element-derived protein domain-containing protein</fullName>
    </recommendedName>
</protein>
<dbReference type="PANTHER" id="PTHR47272:SF1">
    <property type="entry name" value="PIGGYBAC TRANSPOSABLE ELEMENT-DERIVED PROTEIN 3-LIKE"/>
    <property type="match status" value="1"/>
</dbReference>
<dbReference type="Proteomes" id="UP001148838">
    <property type="component" value="Unassembled WGS sequence"/>
</dbReference>
<dbReference type="PANTHER" id="PTHR47272">
    <property type="entry name" value="DDE_TNP_1_7 DOMAIN-CONTAINING PROTEIN"/>
    <property type="match status" value="1"/>
</dbReference>
<evidence type="ECO:0000259" key="1">
    <source>
        <dbReference type="Pfam" id="PF13843"/>
    </source>
</evidence>
<feature type="domain" description="PiggyBac transposable element-derived protein" evidence="1">
    <location>
        <begin position="1"/>
        <end position="114"/>
    </location>
</feature>
<reference evidence="2 3" key="1">
    <citation type="journal article" date="2022" name="Allergy">
        <title>Genome assembly and annotation of Periplaneta americana reveal a comprehensive cockroach allergen profile.</title>
        <authorList>
            <person name="Wang L."/>
            <person name="Xiong Q."/>
            <person name="Saelim N."/>
            <person name="Wang L."/>
            <person name="Nong W."/>
            <person name="Wan A.T."/>
            <person name="Shi M."/>
            <person name="Liu X."/>
            <person name="Cao Q."/>
            <person name="Hui J.H.L."/>
            <person name="Sookrung N."/>
            <person name="Leung T.F."/>
            <person name="Tungtrongchitr A."/>
            <person name="Tsui S.K.W."/>
        </authorList>
    </citation>
    <scope>NUCLEOTIDE SEQUENCE [LARGE SCALE GENOMIC DNA]</scope>
    <source>
        <strain evidence="2">PWHHKU_190912</strain>
    </source>
</reference>
<comment type="caution">
    <text evidence="2">The sequence shown here is derived from an EMBL/GenBank/DDBJ whole genome shotgun (WGS) entry which is preliminary data.</text>
</comment>